<dbReference type="GeneID" id="20209509"/>
<dbReference type="Pfam" id="PF14996">
    <property type="entry name" value="RMP"/>
    <property type="match status" value="1"/>
</dbReference>
<evidence type="ECO:0000313" key="7">
    <source>
        <dbReference type="EMBL" id="ESO00989.1"/>
    </source>
</evidence>
<gene>
    <name evidence="8" type="primary">20209509</name>
    <name evidence="7" type="ORF">HELRODRAFT_184339</name>
</gene>
<dbReference type="CTD" id="20209509"/>
<dbReference type="OMA" id="CTNINAL"/>
<dbReference type="EnsemblMetazoa" id="HelroT184339">
    <property type="protein sequence ID" value="HelroP184339"/>
    <property type="gene ID" value="HelroG184339"/>
</dbReference>
<keyword evidence="3" id="KW-0963">Cytoplasm</keyword>
<dbReference type="STRING" id="6412.T1FL10"/>
<evidence type="ECO:0000256" key="3">
    <source>
        <dbReference type="ARBA" id="ARBA00022490"/>
    </source>
</evidence>
<evidence type="ECO:0000256" key="2">
    <source>
        <dbReference type="ARBA" id="ARBA00004496"/>
    </source>
</evidence>
<dbReference type="KEGG" id="hro:HELRODRAFT_184339"/>
<dbReference type="PANTHER" id="PTHR33958">
    <property type="entry name" value="PROTEIN C8ORF37"/>
    <property type="match status" value="1"/>
</dbReference>
<evidence type="ECO:0000256" key="1">
    <source>
        <dbReference type="ARBA" id="ARBA00004437"/>
    </source>
</evidence>
<dbReference type="PANTHER" id="PTHR33958:SF1">
    <property type="entry name" value="CILIA- AND FLAGELLA-ASSOCIATED PROTEIN 418"/>
    <property type="match status" value="1"/>
</dbReference>
<evidence type="ECO:0000256" key="4">
    <source>
        <dbReference type="ARBA" id="ARBA00024819"/>
    </source>
</evidence>
<dbReference type="HOGENOM" id="CLU_092833_1_0_1"/>
<dbReference type="InParanoid" id="T1FL10"/>
<dbReference type="RefSeq" id="XP_009020914.1">
    <property type="nucleotide sequence ID" value="XM_009022666.1"/>
</dbReference>
<reference evidence="7 9" key="2">
    <citation type="journal article" date="2013" name="Nature">
        <title>Insights into bilaterian evolution from three spiralian genomes.</title>
        <authorList>
            <person name="Simakov O."/>
            <person name="Marletaz F."/>
            <person name="Cho S.J."/>
            <person name="Edsinger-Gonzales E."/>
            <person name="Havlak P."/>
            <person name="Hellsten U."/>
            <person name="Kuo D.H."/>
            <person name="Larsson T."/>
            <person name="Lv J."/>
            <person name="Arendt D."/>
            <person name="Savage R."/>
            <person name="Osoegawa K."/>
            <person name="de Jong P."/>
            <person name="Grimwood J."/>
            <person name="Chapman J.A."/>
            <person name="Shapiro H."/>
            <person name="Aerts A."/>
            <person name="Otillar R.P."/>
            <person name="Terry A.Y."/>
            <person name="Boore J.L."/>
            <person name="Grigoriev I.V."/>
            <person name="Lindberg D.R."/>
            <person name="Seaver E.C."/>
            <person name="Weisblat D.A."/>
            <person name="Putnam N.H."/>
            <person name="Rokhsar D.S."/>
        </authorList>
    </citation>
    <scope>NUCLEOTIDE SEQUENCE</scope>
</reference>
<sequence>MADDDEFEELLNKIEQKLDHKNKSFDSDSSAKKNQNERRDEKKFRNSLSSYDFEDILNDGPATDDHDHARRHSTAEKTLHHSYNYNRHHHGSLKIRPCDNLRCTTCDFNVSSFDDMAWLEEVGYLFLRNNMPDFNRIKNKLKKSLGSRAYACQCTNLNVGDRILPLKIASPSVKWVCGKHSH</sequence>
<reference evidence="8" key="3">
    <citation type="submission" date="2015-06" db="UniProtKB">
        <authorList>
            <consortium name="EnsemblMetazoa"/>
        </authorList>
    </citation>
    <scope>IDENTIFICATION</scope>
</reference>
<dbReference type="InterPro" id="IPR029239">
    <property type="entry name" value="CFAP418"/>
</dbReference>
<dbReference type="GO" id="GO:0001917">
    <property type="term" value="C:photoreceptor inner segment"/>
    <property type="evidence" value="ECO:0007669"/>
    <property type="project" value="UniProtKB-SubCell"/>
</dbReference>
<name>T1FL10_HELRO</name>
<accession>T1FL10</accession>
<reference evidence="9" key="1">
    <citation type="submission" date="2012-12" db="EMBL/GenBank/DDBJ databases">
        <authorList>
            <person name="Hellsten U."/>
            <person name="Grimwood J."/>
            <person name="Chapman J.A."/>
            <person name="Shapiro H."/>
            <person name="Aerts A."/>
            <person name="Otillar R.P."/>
            <person name="Terry A.Y."/>
            <person name="Boore J.L."/>
            <person name="Simakov O."/>
            <person name="Marletaz F."/>
            <person name="Cho S.-J."/>
            <person name="Edsinger-Gonzales E."/>
            <person name="Havlak P."/>
            <person name="Kuo D.-H."/>
            <person name="Larsson T."/>
            <person name="Lv J."/>
            <person name="Arendt D."/>
            <person name="Savage R."/>
            <person name="Osoegawa K."/>
            <person name="de Jong P."/>
            <person name="Lindberg D.R."/>
            <person name="Seaver E.C."/>
            <person name="Weisblat D.A."/>
            <person name="Putnam N.H."/>
            <person name="Grigoriev I.V."/>
            <person name="Rokhsar D.S."/>
        </authorList>
    </citation>
    <scope>NUCLEOTIDE SEQUENCE</scope>
</reference>
<dbReference type="Proteomes" id="UP000015101">
    <property type="component" value="Unassembled WGS sequence"/>
</dbReference>
<protein>
    <recommendedName>
        <fullName evidence="5">Cilia- and flagella-associated protein 418</fullName>
    </recommendedName>
</protein>
<dbReference type="OrthoDB" id="259905at2759"/>
<evidence type="ECO:0000256" key="6">
    <source>
        <dbReference type="SAM" id="MobiDB-lite"/>
    </source>
</evidence>
<comment type="function">
    <text evidence="4">May be involved in photoreceptor outer segment disk morphogenesis.</text>
</comment>
<dbReference type="eggNOG" id="ENOG502S1KM">
    <property type="taxonomic scope" value="Eukaryota"/>
</dbReference>
<feature type="region of interest" description="Disordered" evidence="6">
    <location>
        <begin position="18"/>
        <end position="44"/>
    </location>
</feature>
<evidence type="ECO:0000256" key="5">
    <source>
        <dbReference type="ARBA" id="ARBA00026215"/>
    </source>
</evidence>
<dbReference type="EMBL" id="AMQM01009716">
    <property type="status" value="NOT_ANNOTATED_CDS"/>
    <property type="molecule type" value="Genomic_DNA"/>
</dbReference>
<keyword evidence="9" id="KW-1185">Reference proteome</keyword>
<dbReference type="GO" id="GO:0005737">
    <property type="term" value="C:cytoplasm"/>
    <property type="evidence" value="ECO:0007669"/>
    <property type="project" value="UniProtKB-SubCell"/>
</dbReference>
<proteinExistence type="predicted"/>
<dbReference type="AlphaFoldDB" id="T1FL10"/>
<organism evidence="8 9">
    <name type="scientific">Helobdella robusta</name>
    <name type="common">Californian leech</name>
    <dbReference type="NCBI Taxonomy" id="6412"/>
    <lineage>
        <taxon>Eukaryota</taxon>
        <taxon>Metazoa</taxon>
        <taxon>Spiralia</taxon>
        <taxon>Lophotrochozoa</taxon>
        <taxon>Annelida</taxon>
        <taxon>Clitellata</taxon>
        <taxon>Hirudinea</taxon>
        <taxon>Rhynchobdellida</taxon>
        <taxon>Glossiphoniidae</taxon>
        <taxon>Helobdella</taxon>
    </lineage>
</organism>
<evidence type="ECO:0000313" key="8">
    <source>
        <dbReference type="EnsemblMetazoa" id="HelroP184339"/>
    </source>
</evidence>
<dbReference type="EMBL" id="KB096839">
    <property type="protein sequence ID" value="ESO00989.1"/>
    <property type="molecule type" value="Genomic_DNA"/>
</dbReference>
<comment type="subcellular location">
    <subcellularLocation>
        <location evidence="2">Cytoplasm</location>
    </subcellularLocation>
    <subcellularLocation>
        <location evidence="1">Photoreceptor inner segment</location>
    </subcellularLocation>
</comment>
<evidence type="ECO:0000313" key="9">
    <source>
        <dbReference type="Proteomes" id="UP000015101"/>
    </source>
</evidence>